<evidence type="ECO:0000256" key="4">
    <source>
        <dbReference type="ARBA" id="ARBA00022989"/>
    </source>
</evidence>
<evidence type="ECO:0000313" key="8">
    <source>
        <dbReference type="Proteomes" id="UP000316649"/>
    </source>
</evidence>
<evidence type="ECO:0000256" key="5">
    <source>
        <dbReference type="ARBA" id="ARBA00023136"/>
    </source>
</evidence>
<keyword evidence="4 6" id="KW-1133">Transmembrane helix</keyword>
<comment type="subcellular location">
    <subcellularLocation>
        <location evidence="1">Cell membrane</location>
        <topology evidence="1">Multi-pass membrane protein</topology>
    </subcellularLocation>
</comment>
<feature type="transmembrane region" description="Helical" evidence="6">
    <location>
        <begin position="12"/>
        <end position="27"/>
    </location>
</feature>
<dbReference type="GO" id="GO:0005886">
    <property type="term" value="C:plasma membrane"/>
    <property type="evidence" value="ECO:0007669"/>
    <property type="project" value="UniProtKB-SubCell"/>
</dbReference>
<proteinExistence type="predicted"/>
<reference evidence="7 8" key="1">
    <citation type="submission" date="2019-07" db="EMBL/GenBank/DDBJ databases">
        <title>The pathways for chlorine oxyanion respiration interact through the shared metabolite chlorate.</title>
        <authorList>
            <person name="Barnum T.P."/>
            <person name="Cheng Y."/>
            <person name="Hill K.A."/>
            <person name="Lucas L.N."/>
            <person name="Carlson H.K."/>
            <person name="Coates J.D."/>
        </authorList>
    </citation>
    <scope>NUCLEOTIDE SEQUENCE [LARGE SCALE GENOMIC DNA]</scope>
    <source>
        <strain evidence="7 8">BK-1</strain>
    </source>
</reference>
<comment type="caution">
    <text evidence="7">The sequence shown here is derived from an EMBL/GenBank/DDBJ whole genome shotgun (WGS) entry which is preliminary data.</text>
</comment>
<evidence type="ECO:0000256" key="1">
    <source>
        <dbReference type="ARBA" id="ARBA00004651"/>
    </source>
</evidence>
<feature type="transmembrane region" description="Helical" evidence="6">
    <location>
        <begin position="68"/>
        <end position="87"/>
    </location>
</feature>
<dbReference type="AlphaFoldDB" id="A0A557SCN9"/>
<organism evidence="7 8">
    <name type="scientific">Sedimenticola selenatireducens</name>
    <dbReference type="NCBI Taxonomy" id="191960"/>
    <lineage>
        <taxon>Bacteria</taxon>
        <taxon>Pseudomonadati</taxon>
        <taxon>Pseudomonadota</taxon>
        <taxon>Gammaproteobacteria</taxon>
        <taxon>Chromatiales</taxon>
        <taxon>Sedimenticolaceae</taxon>
        <taxon>Sedimenticola</taxon>
    </lineage>
</organism>
<keyword evidence="3 6" id="KW-0812">Transmembrane</keyword>
<keyword evidence="8" id="KW-1185">Reference proteome</keyword>
<feature type="transmembrane region" description="Helical" evidence="6">
    <location>
        <begin position="33"/>
        <end position="56"/>
    </location>
</feature>
<accession>A0A557SCN9</accession>
<gene>
    <name evidence="7" type="ORF">FHP88_09225</name>
</gene>
<evidence type="ECO:0000256" key="3">
    <source>
        <dbReference type="ARBA" id="ARBA00022692"/>
    </source>
</evidence>
<dbReference type="InterPro" id="IPR005171">
    <property type="entry name" value="Cyt_c_oxidase_su4_prok"/>
</dbReference>
<evidence type="ECO:0000256" key="6">
    <source>
        <dbReference type="SAM" id="Phobius"/>
    </source>
</evidence>
<protein>
    <submittedName>
        <fullName evidence="7">Thiosulfate reductase</fullName>
    </submittedName>
</protein>
<keyword evidence="5 6" id="KW-0472">Membrane</keyword>
<name>A0A557SCN9_9GAMM</name>
<dbReference type="OrthoDB" id="6227821at2"/>
<dbReference type="RefSeq" id="WP_144358757.1">
    <property type="nucleotide sequence ID" value="NZ_VMNH01000009.1"/>
</dbReference>
<evidence type="ECO:0000256" key="2">
    <source>
        <dbReference type="ARBA" id="ARBA00022475"/>
    </source>
</evidence>
<sequence length="97" mass="10944">MGKMNIGHAEKIWLLLIGLTVAGAWFAETGHPGWPLTLIVAGLIAFKGRMVVDHYMEMSRANARIRHVLYTFITIVPLLVIFSHGWGDLFRRLTTLN</sequence>
<keyword evidence="2" id="KW-1003">Cell membrane</keyword>
<evidence type="ECO:0000313" key="7">
    <source>
        <dbReference type="EMBL" id="TVO75185.1"/>
    </source>
</evidence>
<dbReference type="EMBL" id="VMNH01000009">
    <property type="protein sequence ID" value="TVO75185.1"/>
    <property type="molecule type" value="Genomic_DNA"/>
</dbReference>
<dbReference type="Pfam" id="PF03626">
    <property type="entry name" value="COX4_pro"/>
    <property type="match status" value="1"/>
</dbReference>
<dbReference type="Proteomes" id="UP000316649">
    <property type="component" value="Unassembled WGS sequence"/>
</dbReference>